<dbReference type="Pfam" id="PF02826">
    <property type="entry name" value="2-Hacid_dh_C"/>
    <property type="match status" value="1"/>
</dbReference>
<protein>
    <recommendedName>
        <fullName evidence="6">D-3-phosphoglycerate dehydrogenase</fullName>
        <ecNumber evidence="4">1.1.1.399</ecNumber>
        <ecNumber evidence="5">1.1.1.95</ecNumber>
    </recommendedName>
    <alternativeName>
        <fullName evidence="9">2-oxoglutarate reductase</fullName>
    </alternativeName>
</protein>
<keyword evidence="7 12" id="KW-0560">Oxidoreductase</keyword>
<evidence type="ECO:0000256" key="2">
    <source>
        <dbReference type="ARBA" id="ARBA00005216"/>
    </source>
</evidence>
<name>A0A0R1TYT8_9LACO</name>
<dbReference type="InterPro" id="IPR045865">
    <property type="entry name" value="ACT-like_dom_sf"/>
</dbReference>
<dbReference type="PANTHER" id="PTHR42938">
    <property type="entry name" value="FORMATE DEHYDROGENASE 1"/>
    <property type="match status" value="1"/>
</dbReference>
<dbReference type="SUPFAM" id="SSF55021">
    <property type="entry name" value="ACT-like"/>
    <property type="match status" value="1"/>
</dbReference>
<dbReference type="InterPro" id="IPR006139">
    <property type="entry name" value="D-isomer_2_OHA_DH_cat_dom"/>
</dbReference>
<dbReference type="CDD" id="cd12174">
    <property type="entry name" value="PGDH_like_3"/>
    <property type="match status" value="1"/>
</dbReference>
<dbReference type="PROSITE" id="PS00065">
    <property type="entry name" value="D_2_HYDROXYACID_DH_1"/>
    <property type="match status" value="1"/>
</dbReference>
<evidence type="ECO:0000259" key="13">
    <source>
        <dbReference type="PROSITE" id="PS51671"/>
    </source>
</evidence>
<dbReference type="Pfam" id="PF00389">
    <property type="entry name" value="2-Hacid_dh"/>
    <property type="match status" value="1"/>
</dbReference>
<dbReference type="STRING" id="1423740.FC36_GL001036"/>
<dbReference type="InterPro" id="IPR029753">
    <property type="entry name" value="D-isomer_DH_CS"/>
</dbReference>
<evidence type="ECO:0000256" key="1">
    <source>
        <dbReference type="ARBA" id="ARBA00003800"/>
    </source>
</evidence>
<dbReference type="PANTHER" id="PTHR42938:SF47">
    <property type="entry name" value="HYDROXYPYRUVATE REDUCTASE"/>
    <property type="match status" value="1"/>
</dbReference>
<dbReference type="EC" id="1.1.1.95" evidence="5"/>
<evidence type="ECO:0000256" key="3">
    <source>
        <dbReference type="ARBA" id="ARBA00005854"/>
    </source>
</evidence>
<evidence type="ECO:0000256" key="11">
    <source>
        <dbReference type="ARBA" id="ARBA00048731"/>
    </source>
</evidence>
<dbReference type="OrthoDB" id="9805416at2"/>
<evidence type="ECO:0000256" key="10">
    <source>
        <dbReference type="ARBA" id="ARBA00048126"/>
    </source>
</evidence>
<comment type="caution">
    <text evidence="14">The sequence shown here is derived from an EMBL/GenBank/DDBJ whole genome shotgun (WGS) entry which is preliminary data.</text>
</comment>
<dbReference type="InterPro" id="IPR002912">
    <property type="entry name" value="ACT_dom"/>
</dbReference>
<evidence type="ECO:0000256" key="9">
    <source>
        <dbReference type="ARBA" id="ARBA00030455"/>
    </source>
</evidence>
<keyword evidence="8" id="KW-0520">NAD</keyword>
<dbReference type="PROSITE" id="PS00670">
    <property type="entry name" value="D_2_HYDROXYACID_DH_2"/>
    <property type="match status" value="1"/>
</dbReference>
<dbReference type="GO" id="GO:0051287">
    <property type="term" value="F:NAD binding"/>
    <property type="evidence" value="ECO:0007669"/>
    <property type="project" value="InterPro"/>
</dbReference>
<comment type="function">
    <text evidence="1">Catalyzes the reversible oxidation of 3-phospho-D-glycerate to 3-phosphonooxypyruvate, the first step of the phosphorylated L-serine biosynthesis pathway. Also catalyzes the reversible oxidation of 2-hydroxyglutarate to 2-oxoglutarate.</text>
</comment>
<proteinExistence type="inferred from homology"/>
<feature type="domain" description="ACT" evidence="13">
    <location>
        <begin position="316"/>
        <end position="392"/>
    </location>
</feature>
<accession>A0A0R1TYT8</accession>
<dbReference type="Gene3D" id="3.40.50.720">
    <property type="entry name" value="NAD(P)-binding Rossmann-like Domain"/>
    <property type="match status" value="2"/>
</dbReference>
<dbReference type="Gene3D" id="3.30.70.260">
    <property type="match status" value="1"/>
</dbReference>
<dbReference type="EC" id="1.1.1.399" evidence="4"/>
<evidence type="ECO:0000256" key="7">
    <source>
        <dbReference type="ARBA" id="ARBA00023002"/>
    </source>
</evidence>
<comment type="pathway">
    <text evidence="2">Amino-acid biosynthesis; L-serine biosynthesis; L-serine from 3-phospho-D-glycerate: step 1/3.</text>
</comment>
<dbReference type="PATRIC" id="fig|1423740.3.peg.1105"/>
<dbReference type="SUPFAM" id="SSF52283">
    <property type="entry name" value="Formate/glycerate dehydrogenase catalytic domain-like"/>
    <property type="match status" value="1"/>
</dbReference>
<dbReference type="UniPathway" id="UPA00135">
    <property type="reaction ID" value="UER00196"/>
</dbReference>
<dbReference type="PROSITE" id="PS51671">
    <property type="entry name" value="ACT"/>
    <property type="match status" value="1"/>
</dbReference>
<comment type="catalytic activity">
    <reaction evidence="10">
        <text>(R)-2-hydroxyglutarate + NAD(+) = 2-oxoglutarate + NADH + H(+)</text>
        <dbReference type="Rhea" id="RHEA:49612"/>
        <dbReference type="ChEBI" id="CHEBI:15378"/>
        <dbReference type="ChEBI" id="CHEBI:15801"/>
        <dbReference type="ChEBI" id="CHEBI:16810"/>
        <dbReference type="ChEBI" id="CHEBI:57540"/>
        <dbReference type="ChEBI" id="CHEBI:57945"/>
        <dbReference type="EC" id="1.1.1.399"/>
    </reaction>
</comment>
<comment type="catalytic activity">
    <reaction evidence="11">
        <text>(2R)-3-phosphoglycerate + NAD(+) = 3-phosphooxypyruvate + NADH + H(+)</text>
        <dbReference type="Rhea" id="RHEA:12641"/>
        <dbReference type="ChEBI" id="CHEBI:15378"/>
        <dbReference type="ChEBI" id="CHEBI:18110"/>
        <dbReference type="ChEBI" id="CHEBI:57540"/>
        <dbReference type="ChEBI" id="CHEBI:57945"/>
        <dbReference type="ChEBI" id="CHEBI:58272"/>
        <dbReference type="EC" id="1.1.1.95"/>
    </reaction>
</comment>
<evidence type="ECO:0000256" key="4">
    <source>
        <dbReference type="ARBA" id="ARBA00013001"/>
    </source>
</evidence>
<sequence length="393" mass="42913">MYQIKTYNAIAKEGLAEFGRNYAINKTDNPDAYLVRSIDLHEHEFPSSLKAIARCGAGFNNIPLDRALENGTIVFNTPGGNANAVKELIVASMIMASRNIIAAAEWSANAQPGADITLRTEKEKTNFNGTELAGKTLAVIGLGHIGSLVANIGIDLGMQVIGYDPYLSVESAWNLSGNIQRAETIEDAVQNADFVTVHVPKDHETTNLISYEEFAYFKPNTVLLNFARLGIVDNQAVLSAIEDGTVRKYYTDFSDELILNNDDVVIMPHIGGSTIEAEIGCAKIAAQETKEFLETGNIRNSVNMANVHAPFKSAHRITVLHQNIPNMLGQISTVIAQEGINIENLVNSAKDNYAYTMVDIDALEGHEAQEIVALLEAIPAVTRVRLLNNPYKR</sequence>
<dbReference type="InterPro" id="IPR006140">
    <property type="entry name" value="D-isomer_DH_NAD-bd"/>
</dbReference>
<evidence type="ECO:0000313" key="15">
    <source>
        <dbReference type="Proteomes" id="UP000051048"/>
    </source>
</evidence>
<dbReference type="SUPFAM" id="SSF51735">
    <property type="entry name" value="NAD(P)-binding Rossmann-fold domains"/>
    <property type="match status" value="1"/>
</dbReference>
<comment type="similarity">
    <text evidence="3 12">Belongs to the D-isomer specific 2-hydroxyacid dehydrogenase family.</text>
</comment>
<dbReference type="AlphaFoldDB" id="A0A0R1TYT8"/>
<evidence type="ECO:0000256" key="6">
    <source>
        <dbReference type="ARBA" id="ARBA00021582"/>
    </source>
</evidence>
<dbReference type="GO" id="GO:0004617">
    <property type="term" value="F:phosphoglycerate dehydrogenase activity"/>
    <property type="evidence" value="ECO:0007669"/>
    <property type="project" value="UniProtKB-EC"/>
</dbReference>
<reference evidence="14 15" key="1">
    <citation type="journal article" date="2015" name="Genome Announc.">
        <title>Expanding the biotechnology potential of lactobacilli through comparative genomics of 213 strains and associated genera.</title>
        <authorList>
            <person name="Sun Z."/>
            <person name="Harris H.M."/>
            <person name="McCann A."/>
            <person name="Guo C."/>
            <person name="Argimon S."/>
            <person name="Zhang W."/>
            <person name="Yang X."/>
            <person name="Jeffery I.B."/>
            <person name="Cooney J.C."/>
            <person name="Kagawa T.F."/>
            <person name="Liu W."/>
            <person name="Song Y."/>
            <person name="Salvetti E."/>
            <person name="Wrobel A."/>
            <person name="Rasinkangas P."/>
            <person name="Parkhill J."/>
            <person name="Rea M.C."/>
            <person name="O'Sullivan O."/>
            <person name="Ritari J."/>
            <person name="Douillard F.P."/>
            <person name="Paul Ross R."/>
            <person name="Yang R."/>
            <person name="Briner A.E."/>
            <person name="Felis G.E."/>
            <person name="de Vos W.M."/>
            <person name="Barrangou R."/>
            <person name="Klaenhammer T.R."/>
            <person name="Caufield P.W."/>
            <person name="Cui Y."/>
            <person name="Zhang H."/>
            <person name="O'Toole P.W."/>
        </authorList>
    </citation>
    <scope>NUCLEOTIDE SEQUENCE [LARGE SCALE GENOMIC DNA]</scope>
    <source>
        <strain evidence="14 15">DSM 15833</strain>
    </source>
</reference>
<evidence type="ECO:0000313" key="14">
    <source>
        <dbReference type="EMBL" id="KRL82347.1"/>
    </source>
</evidence>
<evidence type="ECO:0000256" key="8">
    <source>
        <dbReference type="ARBA" id="ARBA00023027"/>
    </source>
</evidence>
<evidence type="ECO:0000256" key="12">
    <source>
        <dbReference type="RuleBase" id="RU003719"/>
    </source>
</evidence>
<gene>
    <name evidence="14" type="ORF">FC36_GL001036</name>
</gene>
<dbReference type="CDD" id="cd04901">
    <property type="entry name" value="ACT_3PGDH"/>
    <property type="match status" value="1"/>
</dbReference>
<dbReference type="InterPro" id="IPR036291">
    <property type="entry name" value="NAD(P)-bd_dom_sf"/>
</dbReference>
<dbReference type="InterPro" id="IPR029752">
    <property type="entry name" value="D-isomer_DH_CS1"/>
</dbReference>
<organism evidence="14 15">
    <name type="scientific">Ligilactobacillus equi DSM 15833 = JCM 10991</name>
    <dbReference type="NCBI Taxonomy" id="1423740"/>
    <lineage>
        <taxon>Bacteria</taxon>
        <taxon>Bacillati</taxon>
        <taxon>Bacillota</taxon>
        <taxon>Bacilli</taxon>
        <taxon>Lactobacillales</taxon>
        <taxon>Lactobacillaceae</taxon>
        <taxon>Ligilactobacillus</taxon>
    </lineage>
</organism>
<evidence type="ECO:0000256" key="5">
    <source>
        <dbReference type="ARBA" id="ARBA00013143"/>
    </source>
</evidence>
<dbReference type="RefSeq" id="WP_025021000.1">
    <property type="nucleotide sequence ID" value="NZ_AZFH01000022.1"/>
</dbReference>
<dbReference type="Proteomes" id="UP000051048">
    <property type="component" value="Unassembled WGS sequence"/>
</dbReference>
<dbReference type="EMBL" id="AZFH01000022">
    <property type="protein sequence ID" value="KRL82347.1"/>
    <property type="molecule type" value="Genomic_DNA"/>
</dbReference>